<dbReference type="PANTHER" id="PTHR42057:SF2">
    <property type="entry name" value="F-BOX DOMAIN PROTEIN (AFU_ORTHOLOGUE AFUA_4G00200)-RELATED"/>
    <property type="match status" value="1"/>
</dbReference>
<evidence type="ECO:0000256" key="1">
    <source>
        <dbReference type="SAM" id="SignalP"/>
    </source>
</evidence>
<evidence type="ECO:0000313" key="2">
    <source>
        <dbReference type="EMBL" id="OAA71055.1"/>
    </source>
</evidence>
<reference evidence="2 3" key="1">
    <citation type="journal article" date="2016" name="Genome Biol. Evol.">
        <title>Divergent and convergent evolution of fungal pathogenicity.</title>
        <authorList>
            <person name="Shang Y."/>
            <person name="Xiao G."/>
            <person name="Zheng P."/>
            <person name="Cen K."/>
            <person name="Zhan S."/>
            <person name="Wang C."/>
        </authorList>
    </citation>
    <scope>NUCLEOTIDE SEQUENCE [LARGE SCALE GENOMIC DNA]</scope>
    <source>
        <strain evidence="2 3">RCEF 1005</strain>
    </source>
</reference>
<organism evidence="2 3">
    <name type="scientific">Akanthomyces lecanii RCEF 1005</name>
    <dbReference type="NCBI Taxonomy" id="1081108"/>
    <lineage>
        <taxon>Eukaryota</taxon>
        <taxon>Fungi</taxon>
        <taxon>Dikarya</taxon>
        <taxon>Ascomycota</taxon>
        <taxon>Pezizomycotina</taxon>
        <taxon>Sordariomycetes</taxon>
        <taxon>Hypocreomycetidae</taxon>
        <taxon>Hypocreales</taxon>
        <taxon>Cordycipitaceae</taxon>
        <taxon>Akanthomyces</taxon>
        <taxon>Cordyceps confragosa</taxon>
    </lineage>
</organism>
<comment type="caution">
    <text evidence="2">The sequence shown here is derived from an EMBL/GenBank/DDBJ whole genome shotgun (WGS) entry which is preliminary data.</text>
</comment>
<accession>A0A168C7W8</accession>
<protein>
    <recommendedName>
        <fullName evidence="4">F-box domain protein</fullName>
    </recommendedName>
</protein>
<proteinExistence type="predicted"/>
<keyword evidence="1" id="KW-0732">Signal</keyword>
<feature type="chain" id="PRO_5007895914" description="F-box domain protein" evidence="1">
    <location>
        <begin position="25"/>
        <end position="516"/>
    </location>
</feature>
<dbReference type="Proteomes" id="UP000076881">
    <property type="component" value="Unassembled WGS sequence"/>
</dbReference>
<dbReference type="EMBL" id="AZHF01000009">
    <property type="protein sequence ID" value="OAA71055.1"/>
    <property type="molecule type" value="Genomic_DNA"/>
</dbReference>
<dbReference type="OrthoDB" id="3140657at2759"/>
<name>A0A168C7W8_CORDF</name>
<evidence type="ECO:0000313" key="3">
    <source>
        <dbReference type="Proteomes" id="UP000076881"/>
    </source>
</evidence>
<keyword evidence="3" id="KW-1185">Reference proteome</keyword>
<dbReference type="PANTHER" id="PTHR42057">
    <property type="entry name" value="F-BOX DOMAIN PROTEIN (AFU_ORTHOLOGUE AFUA_4G00200)"/>
    <property type="match status" value="1"/>
</dbReference>
<evidence type="ECO:0008006" key="4">
    <source>
        <dbReference type="Google" id="ProtNLM"/>
    </source>
</evidence>
<dbReference type="AlphaFoldDB" id="A0A168C7W8"/>
<sequence length="516" mass="57509">MQVGLLSLSTELLTLIVAASAATADVDPYASVTRATVLGSLRLTCSRLSAAATPLLFRSITLRPADDSIAGWHTLLDGPSSSDLRSLVRRAVFESEFERQDHCTIWAGGGEAELTDLTGEWHAAVARLGEFANVDEVYVRFSPQCGLDDAGHEDYDDAAWYYDFRGSDTMEQRREILTAVFEAMADLPKGRRIRSLSVENLQNVVDKRFTNKPCFGEVLTGLEKLHVSVATEVDEASPENGLSMPAIVKFWPAFTDTWLRPAAPSLAALTLYCDNYFGAVPFWQGGGGGGGGGGADPNSDAAHRLVFPYLRALALGNYVLGYESQLDWLASPTTFPRLERLALDDCPIMSHLLVYTALPRHLPPVYPERLHLIKTDPHASEERRKLMLASRLRWDAVFDRLREGLPSLKTFVFTRGAWQNGKAFSQRNYNVSRFLARRYLGYHEGIGPSQFLEPDVHPDEVEGPVKHYYDAYRQKDYRDTIDDDELGLEPPSSDPEVYKAELDAFNKLNEALAQRR</sequence>
<feature type="signal peptide" evidence="1">
    <location>
        <begin position="1"/>
        <end position="24"/>
    </location>
</feature>
<gene>
    <name evidence="2" type="ORF">LEL_09646</name>
</gene>